<dbReference type="Pfam" id="PF00107">
    <property type="entry name" value="ADH_zinc_N"/>
    <property type="match status" value="1"/>
</dbReference>
<dbReference type="RefSeq" id="XP_020131599.1">
    <property type="nucleotide sequence ID" value="XM_020271869.1"/>
</dbReference>
<protein>
    <submittedName>
        <fullName evidence="2">Nad-p-binding protein</fullName>
    </submittedName>
</protein>
<dbReference type="Proteomes" id="UP000183809">
    <property type="component" value="Unassembled WGS sequence"/>
</dbReference>
<dbReference type="Gene3D" id="3.90.180.10">
    <property type="entry name" value="Medium-chain alcohol dehydrogenases, catalytic domain"/>
    <property type="match status" value="1"/>
</dbReference>
<dbReference type="InterPro" id="IPR020843">
    <property type="entry name" value="ER"/>
</dbReference>
<evidence type="ECO:0000313" key="3">
    <source>
        <dbReference type="Proteomes" id="UP000183809"/>
    </source>
</evidence>
<dbReference type="SUPFAM" id="SSF51735">
    <property type="entry name" value="NAD(P)-binding Rossmann-fold domains"/>
    <property type="match status" value="1"/>
</dbReference>
<dbReference type="PANTHER" id="PTHR11695:SF294">
    <property type="entry name" value="RETICULON-4-INTERACTING PROTEIN 1, MITOCHONDRIAL"/>
    <property type="match status" value="1"/>
</dbReference>
<dbReference type="InterPro" id="IPR050700">
    <property type="entry name" value="YIM1/Zinc_Alcohol_DH_Fams"/>
</dbReference>
<gene>
    <name evidence="2" type="ORF">BKCO1_1800088</name>
</gene>
<dbReference type="AlphaFoldDB" id="A0A1J9RS14"/>
<dbReference type="PANTHER" id="PTHR11695">
    <property type="entry name" value="ALCOHOL DEHYDROGENASE RELATED"/>
    <property type="match status" value="1"/>
</dbReference>
<name>A0A1J9RS14_9PEZI</name>
<dbReference type="EMBL" id="MNUE01000018">
    <property type="protein sequence ID" value="OJD35339.1"/>
    <property type="molecule type" value="Genomic_DNA"/>
</dbReference>
<dbReference type="InterPro" id="IPR013149">
    <property type="entry name" value="ADH-like_C"/>
</dbReference>
<dbReference type="STRING" id="236234.A0A1J9RS14"/>
<sequence length="370" mass="38622">MSTTTTPAPVIPPTMRAWTYTRRGPAKDVLHLTPDHPVPHLSPNTPNILIRITHASLTPSIGRLLPHLPFLPRPNGPRPSIPELSFTGTIAAATPLTPAHLSTPGTRVFGMLPPTAHFLHGAGTLAQYVVAPPGAVGVCPAGLSAEHAAGLDGNGQTALLMCRRAGVGGGSRVFVHGATGGVGTVAVQVAKAALGAREVVATGSGEEGFALAKGLGADRVVDHRECGGGGGGVAGWLAAEYGGEGDGGKFDAVLDCVGTQVLFERSPGFLKEGGVFVSVGAMEGMAATLFWNVPVNYWWPRALGGTPRKYIFQQTPMTTERREELIKLVQEGKLKKAVDNVFDMENVLGAYDRMLSQRAKGKIVVKVQDG</sequence>
<comment type="caution">
    <text evidence="2">The sequence shown here is derived from an EMBL/GenBank/DDBJ whole genome shotgun (WGS) entry which is preliminary data.</text>
</comment>
<evidence type="ECO:0000259" key="1">
    <source>
        <dbReference type="SMART" id="SM00829"/>
    </source>
</evidence>
<feature type="domain" description="Enoyl reductase (ER)" evidence="1">
    <location>
        <begin position="27"/>
        <end position="365"/>
    </location>
</feature>
<dbReference type="OrthoDB" id="201656at2759"/>
<dbReference type="InterPro" id="IPR036291">
    <property type="entry name" value="NAD(P)-bd_dom_sf"/>
</dbReference>
<evidence type="ECO:0000313" key="2">
    <source>
        <dbReference type="EMBL" id="OJD35339.1"/>
    </source>
</evidence>
<dbReference type="GO" id="GO:0005739">
    <property type="term" value="C:mitochondrion"/>
    <property type="evidence" value="ECO:0007669"/>
    <property type="project" value="TreeGrafter"/>
</dbReference>
<dbReference type="GeneID" id="31012128"/>
<accession>A0A1J9RS14</accession>
<reference evidence="2 3" key="1">
    <citation type="submission" date="2016-10" db="EMBL/GenBank/DDBJ databases">
        <title>Proteomics and genomics reveal pathogen-plant mechanisms compatible with a hemibiotrophic lifestyle of Diplodia corticola.</title>
        <authorList>
            <person name="Fernandes I."/>
            <person name="De Jonge R."/>
            <person name="Van De Peer Y."/>
            <person name="Devreese B."/>
            <person name="Alves A."/>
            <person name="Esteves A.C."/>
        </authorList>
    </citation>
    <scope>NUCLEOTIDE SEQUENCE [LARGE SCALE GENOMIC DNA]</scope>
    <source>
        <strain evidence="2 3">CBS 112549</strain>
    </source>
</reference>
<keyword evidence="3" id="KW-1185">Reference proteome</keyword>
<organism evidence="2 3">
    <name type="scientific">Diplodia corticola</name>
    <dbReference type="NCBI Taxonomy" id="236234"/>
    <lineage>
        <taxon>Eukaryota</taxon>
        <taxon>Fungi</taxon>
        <taxon>Dikarya</taxon>
        <taxon>Ascomycota</taxon>
        <taxon>Pezizomycotina</taxon>
        <taxon>Dothideomycetes</taxon>
        <taxon>Dothideomycetes incertae sedis</taxon>
        <taxon>Botryosphaeriales</taxon>
        <taxon>Botryosphaeriaceae</taxon>
        <taxon>Diplodia</taxon>
    </lineage>
</organism>
<dbReference type="SUPFAM" id="SSF50129">
    <property type="entry name" value="GroES-like"/>
    <property type="match status" value="1"/>
</dbReference>
<dbReference type="CDD" id="cd08267">
    <property type="entry name" value="MDR1"/>
    <property type="match status" value="1"/>
</dbReference>
<dbReference type="GO" id="GO:0016491">
    <property type="term" value="F:oxidoreductase activity"/>
    <property type="evidence" value="ECO:0007669"/>
    <property type="project" value="InterPro"/>
</dbReference>
<dbReference type="Gene3D" id="3.40.50.720">
    <property type="entry name" value="NAD(P)-binding Rossmann-like Domain"/>
    <property type="match status" value="1"/>
</dbReference>
<dbReference type="SMART" id="SM00829">
    <property type="entry name" value="PKS_ER"/>
    <property type="match status" value="1"/>
</dbReference>
<dbReference type="InterPro" id="IPR011032">
    <property type="entry name" value="GroES-like_sf"/>
</dbReference>
<proteinExistence type="predicted"/>